<evidence type="ECO:0000313" key="10">
    <source>
        <dbReference type="Proteomes" id="UP000186698"/>
    </source>
</evidence>
<dbReference type="OrthoDB" id="8859650at2759"/>
<dbReference type="Bgee" id="108718945">
    <property type="expression patterns" value="Expressed in egg cell and 9 other cell types or tissues"/>
</dbReference>
<evidence type="ECO:0000313" key="11">
    <source>
        <dbReference type="RefSeq" id="XP_018122970.1"/>
    </source>
</evidence>
<dbReference type="InterPro" id="IPR029435">
    <property type="entry name" value="TOPAZ1_dom"/>
</dbReference>
<dbReference type="Proteomes" id="UP000186698">
    <property type="component" value="Chromosome 6L"/>
</dbReference>
<dbReference type="RefSeq" id="XP_018122970.1">
    <property type="nucleotide sequence ID" value="XM_018267481.2"/>
</dbReference>
<dbReference type="Pfam" id="PF14669">
    <property type="entry name" value="Asp_Glu_race_2"/>
    <property type="match status" value="1"/>
</dbReference>
<dbReference type="GO" id="GO:0048137">
    <property type="term" value="P:spermatocyte division"/>
    <property type="evidence" value="ECO:0000318"/>
    <property type="project" value="GO_Central"/>
</dbReference>
<evidence type="ECO:0000259" key="9">
    <source>
        <dbReference type="Pfam" id="PF14669"/>
    </source>
</evidence>
<evidence type="ECO:0000313" key="12">
    <source>
        <dbReference type="Xenbase" id="XB-GENE-17339012"/>
    </source>
</evidence>
<dbReference type="GeneID" id="108718945"/>
<keyword evidence="4" id="KW-0963">Cytoplasm</keyword>
<name>A0A1L8FWF9_XENLA</name>
<evidence type="ECO:0000256" key="4">
    <source>
        <dbReference type="ARBA" id="ARBA00022490"/>
    </source>
</evidence>
<evidence type="ECO:0000256" key="2">
    <source>
        <dbReference type="ARBA" id="ARBA00004514"/>
    </source>
</evidence>
<keyword evidence="10" id="KW-1185">Reference proteome</keyword>
<protein>
    <recommendedName>
        <fullName evidence="3">Protein TOPAZ1</fullName>
    </recommendedName>
    <alternativeName>
        <fullName evidence="7">Testis- and ovary-specific PAZ domain-containing protein 1</fullName>
    </alternativeName>
</protein>
<evidence type="ECO:0000256" key="6">
    <source>
        <dbReference type="ARBA" id="ARBA00022871"/>
    </source>
</evidence>
<evidence type="ECO:0000256" key="8">
    <source>
        <dbReference type="SAM" id="MobiDB-lite"/>
    </source>
</evidence>
<dbReference type="InterPro" id="IPR038952">
    <property type="entry name" value="TOPAZ1"/>
</dbReference>
<dbReference type="KEGG" id="xla:108718945"/>
<dbReference type="STRING" id="8355.A0A1L8FWF9"/>
<keyword evidence="6" id="KW-0744">Spermatogenesis</keyword>
<organism evidence="10 11">
    <name type="scientific">Xenopus laevis</name>
    <name type="common">African clawed frog</name>
    <dbReference type="NCBI Taxonomy" id="8355"/>
    <lineage>
        <taxon>Eukaryota</taxon>
        <taxon>Metazoa</taxon>
        <taxon>Chordata</taxon>
        <taxon>Craniata</taxon>
        <taxon>Vertebrata</taxon>
        <taxon>Euteleostomi</taxon>
        <taxon>Amphibia</taxon>
        <taxon>Batrachia</taxon>
        <taxon>Anura</taxon>
        <taxon>Pipoidea</taxon>
        <taxon>Pipidae</taxon>
        <taxon>Xenopodinae</taxon>
        <taxon>Xenopus</taxon>
        <taxon>Xenopus</taxon>
    </lineage>
</organism>
<accession>A0A1L8FWF9</accession>
<keyword evidence="5" id="KW-0221">Differentiation</keyword>
<feature type="region of interest" description="Disordered" evidence="8">
    <location>
        <begin position="1202"/>
        <end position="1234"/>
    </location>
</feature>
<feature type="domain" description="Protein TOPAZ1" evidence="9">
    <location>
        <begin position="1486"/>
        <end position="1660"/>
    </location>
</feature>
<feature type="compositionally biased region" description="Low complexity" evidence="8">
    <location>
        <begin position="1207"/>
        <end position="1217"/>
    </location>
</feature>
<dbReference type="GO" id="GO:0030154">
    <property type="term" value="P:cell differentiation"/>
    <property type="evidence" value="ECO:0007669"/>
    <property type="project" value="UniProtKB-KW"/>
</dbReference>
<dbReference type="GO" id="GO:0005829">
    <property type="term" value="C:cytosol"/>
    <property type="evidence" value="ECO:0007669"/>
    <property type="project" value="UniProtKB-SubCell"/>
</dbReference>
<evidence type="ECO:0000256" key="3">
    <source>
        <dbReference type="ARBA" id="ARBA00016464"/>
    </source>
</evidence>
<dbReference type="PANTHER" id="PTHR35671">
    <property type="entry name" value="PROTEIN TOPAZ1"/>
    <property type="match status" value="1"/>
</dbReference>
<gene>
    <name evidence="11 12" type="primary">topaz1.L</name>
</gene>
<dbReference type="CTD" id="108718945"/>
<dbReference type="PANTHER" id="PTHR35671:SF1">
    <property type="entry name" value="PROTEIN TOPAZ1"/>
    <property type="match status" value="1"/>
</dbReference>
<dbReference type="OMA" id="WPCSSTI"/>
<dbReference type="PaxDb" id="8355-A0A1L8FWF9"/>
<evidence type="ECO:0000256" key="7">
    <source>
        <dbReference type="ARBA" id="ARBA00031943"/>
    </source>
</evidence>
<comment type="subcellular location">
    <subcellularLocation>
        <location evidence="2">Cytoplasm</location>
        <location evidence="2">Cytosol</location>
    </subcellularLocation>
</comment>
<dbReference type="Xenbase" id="XB-GENE-17339012">
    <property type="gene designation" value="topaz1.L"/>
</dbReference>
<comment type="function">
    <text evidence="1">Important for normal spermatogenesis and male fertility. Specifically required for progression to the post-meiotic stages of spermatocyte development. Seems to be necessary for normal expression levels of a number of testis-expressed gene transcripts, although its role in this process is unclear.</text>
</comment>
<proteinExistence type="predicted"/>
<evidence type="ECO:0000256" key="1">
    <source>
        <dbReference type="ARBA" id="ARBA00002132"/>
    </source>
</evidence>
<dbReference type="AGR" id="Xenbase:XB-GENE-17339012"/>
<sequence>MIVLRPRKIIKPVPPNQFESSSLAELCDEDETTEKSCSVLINPALPLHYPSEATGDGKNVPGHVPKDIESGVIESGGSKVVSTEPDATSMNDTGMEKLALPEPVLTFNDSGGSIINASSLPSCQRQVKRQTRRKATDLCVAKVSETEKCESLVLNTHSANMRTKATVPLNIKSICSPAHVLHKQRLLTKIGNNPKIDKEDWSSVGETQGCLKLIGKKRGRKPQSKQNVVCGKGEAQECGQIIGQKRGRRPTTEKGTVCGIGQSPQCVELIAQERKLKTENSVVSCVKKVGKKRGRNPKTEQKVVSGEGETQGCVRITSMRRKLKTEHDAVHGTGETRACEKPVEKKKGRKVGDGVGKNKISAGCCAQLDKMRTLHVRVQRLPLNFIPQWAEISTAHQRSVPLQESEYRQEGGATKTEDRNDATDVTCLKKNRRSPRQPKLCGFHCCVSEQGTKQDRTQQKALCSTHNCSFTVTDQAHTVNGIKCMRNPLLDEAKNRESKCSYGCSQSLTFLNPVVKLRNCSNMKRLIRCSNLRVSSPRNENTCPAATVEEPDPQKQLPSPVYTVNSVVGTDSSIGGNNSKELQSITNGLANRKIKRILKVKWDFGKKTSNSTTCFNEHIQRDSAMSVKQKTKDLKCSSNHSVNTESSDPCTNALEKNIEEINNNKSDSVHLNLKETLFDQSPSQNKNESYAWPPIECRTTQLPLVVSKYEGNDRESLDLDCSAVIRMSVNEPVVGGFSDCSLTEEEANFVNNNHINECAEECKTCSCQRTIQFTGKTKWKSSCARTCVWAFPRKRASTLFSTDILGLDSELSLTPYPSDINSLFQSNAVEPLQSTIDDSEGICKKLKLDFISKNDPLAVKAIYDEGLPHPQSETPELPNTVIEEVCNVTESVHSLDEENRYENLDCWPCSSTIIESTINILTQPLLDDENVTSCPFSEIQPFLQTVDDIALSSSFENSEPSVYSRASSMEPDKSFLQSETVLKSIQHVSPIHECLDSNEANNNGEIEFSFFHCMHKTANDNTCLSEEHTTKQLDNTGGPLDDSNSSGLALTQVESPKKSKLMEFGKSSDGMKEYEDDVLFLDVVSDDPDLFGIPEEPYKSPAYNADNSENNKQNDLSALMRNLQEQESAKINKSTNDASPEENVEERSTYFAEGMTDLEVKNDPLIIPNSLEENSEDFYDAAQSDFEGFRGHLDLDREVKYAEKNSSESGSSLSFEESSSKDASPGSSHSHSRCWRRDTSHTYRPLHWMNDFRYSGKHMVMTDVLTLDQKEQWNQDNPFHDYKPIPKTLLPIWYCKYFFNTFRGCTKPNCLYQHVPSQTDEKVCMELIHKLVNENHTSLLRRAVWIFTAYYRMYVPGFHYDSNLLTKILHALYVRQMWGDVFHLLVQGAIVKILPSSEMLIKLFENIATAGLATAVPSLVDVFCKLVEAGMMLKPEEINMLIAAMNHLQATKNSISIILDIKTRIEMQLSKKNWLCNLDIAVAEVGHCKEKNDWQKLGTLYLNLRKGCENVTDLKKFSNCIVGALQKESKDDKSEVPYCDFADTVYRDAQLSEIDKNILGRIGISIMYHYSRNKLWQKGRKVLKKLQKMQIHFTVLNGLTGDESKATRCQVVNTAVEIFLNCKYLNGALWVLRESEWIINTQVWPCERMDVLNRHNLLCTIAQETLNKNMFDVCLEVLQNLPGLQCSLTDVDVSQYSLLFNKLLESCIENNTLGVSSNVIDFMVAKKIPVDFTLLRSLITSLGRSCLWLRARALYKCAVSLGCYPPMEGNLYRKVLLIPSFVSEIEMLLSIEIFMVSNASSIQSPGGSNQILQIILKRCEEERVQHKDYTKCKDDYQDAVGRLVQASRLSTPRLVIKHMTVNNANEQVYILDYSYSLKWLHENMKWAGKVWLFQ</sequence>
<reference evidence="11" key="1">
    <citation type="submission" date="2025-08" db="UniProtKB">
        <authorList>
            <consortium name="RefSeq"/>
        </authorList>
    </citation>
    <scope>IDENTIFICATION</scope>
    <source>
        <strain evidence="11">J_2021</strain>
        <tissue evidence="11">Erythrocytes</tissue>
    </source>
</reference>
<evidence type="ECO:0000256" key="5">
    <source>
        <dbReference type="ARBA" id="ARBA00022782"/>
    </source>
</evidence>
<feature type="region of interest" description="Disordered" evidence="8">
    <location>
        <begin position="327"/>
        <end position="352"/>
    </location>
</feature>